<gene>
    <name evidence="10" type="ORF">DASC09_020970</name>
</gene>
<proteinExistence type="inferred from homology"/>
<keyword evidence="6 9" id="KW-1133">Transmembrane helix</keyword>
<protein>
    <recommendedName>
        <fullName evidence="3">Signal peptidase complex subunit 2</fullName>
    </recommendedName>
</protein>
<evidence type="ECO:0000256" key="1">
    <source>
        <dbReference type="ARBA" id="ARBA00004477"/>
    </source>
</evidence>
<dbReference type="AlphaFoldDB" id="A0AAV5QJI5"/>
<dbReference type="RefSeq" id="XP_064851772.1">
    <property type="nucleotide sequence ID" value="XM_064995700.1"/>
</dbReference>
<accession>A0AAV5QJI5</accession>
<organism evidence="10 11">
    <name type="scientific">Saccharomycopsis crataegensis</name>
    <dbReference type="NCBI Taxonomy" id="43959"/>
    <lineage>
        <taxon>Eukaryota</taxon>
        <taxon>Fungi</taxon>
        <taxon>Dikarya</taxon>
        <taxon>Ascomycota</taxon>
        <taxon>Saccharomycotina</taxon>
        <taxon>Saccharomycetes</taxon>
        <taxon>Saccharomycopsidaceae</taxon>
        <taxon>Saccharomycopsis</taxon>
    </lineage>
</organism>
<dbReference type="GO" id="GO:0045047">
    <property type="term" value="P:protein targeting to ER"/>
    <property type="evidence" value="ECO:0007669"/>
    <property type="project" value="TreeGrafter"/>
</dbReference>
<keyword evidence="5" id="KW-0256">Endoplasmic reticulum</keyword>
<keyword evidence="11" id="KW-1185">Reference proteome</keyword>
<name>A0AAV5QJI5_9ASCO</name>
<dbReference type="PANTHER" id="PTHR13085:SF0">
    <property type="entry name" value="SIGNAL PEPTIDASE COMPLEX SUBUNIT 2"/>
    <property type="match status" value="1"/>
</dbReference>
<dbReference type="Proteomes" id="UP001360560">
    <property type="component" value="Unassembled WGS sequence"/>
</dbReference>
<evidence type="ECO:0000256" key="8">
    <source>
        <dbReference type="ARBA" id="ARBA00045608"/>
    </source>
</evidence>
<evidence type="ECO:0000313" key="10">
    <source>
        <dbReference type="EMBL" id="GMM34772.1"/>
    </source>
</evidence>
<comment type="caution">
    <text evidence="10">The sequence shown here is derived from an EMBL/GenBank/DDBJ whole genome shotgun (WGS) entry which is preliminary data.</text>
</comment>
<evidence type="ECO:0000256" key="6">
    <source>
        <dbReference type="ARBA" id="ARBA00022989"/>
    </source>
</evidence>
<dbReference type="GO" id="GO:0006465">
    <property type="term" value="P:signal peptide processing"/>
    <property type="evidence" value="ECO:0007669"/>
    <property type="project" value="InterPro"/>
</dbReference>
<evidence type="ECO:0000256" key="5">
    <source>
        <dbReference type="ARBA" id="ARBA00022824"/>
    </source>
</evidence>
<evidence type="ECO:0000256" key="7">
    <source>
        <dbReference type="ARBA" id="ARBA00023136"/>
    </source>
</evidence>
<evidence type="ECO:0000256" key="3">
    <source>
        <dbReference type="ARBA" id="ARBA00017057"/>
    </source>
</evidence>
<evidence type="ECO:0000256" key="4">
    <source>
        <dbReference type="ARBA" id="ARBA00022692"/>
    </source>
</evidence>
<dbReference type="InterPro" id="IPR009582">
    <property type="entry name" value="Spc2/SPCS2"/>
</dbReference>
<keyword evidence="4 9" id="KW-0812">Transmembrane</keyword>
<keyword evidence="7 9" id="KW-0472">Membrane</keyword>
<evidence type="ECO:0000256" key="9">
    <source>
        <dbReference type="SAM" id="Phobius"/>
    </source>
</evidence>
<feature type="transmembrane region" description="Helical" evidence="9">
    <location>
        <begin position="20"/>
        <end position="41"/>
    </location>
</feature>
<sequence>MDLNLFFIFESLGYVESFSLIDVRLALGIGCCAISGATFYLDKHSEFKESINLVAAAIVLYSILASVLWGWSKFVEKNIKFVGYKKSQKLIFKSSANKTDNLYSYEIKIGDNEPIIGSIEYNKVFNENGFLDFEEFKGYLTKEVEKIDKKKQ</sequence>
<evidence type="ECO:0000256" key="2">
    <source>
        <dbReference type="ARBA" id="ARBA00007324"/>
    </source>
</evidence>
<evidence type="ECO:0000313" key="11">
    <source>
        <dbReference type="Proteomes" id="UP001360560"/>
    </source>
</evidence>
<dbReference type="EMBL" id="BTFZ01000003">
    <property type="protein sequence ID" value="GMM34772.1"/>
    <property type="molecule type" value="Genomic_DNA"/>
</dbReference>
<reference evidence="10 11" key="1">
    <citation type="journal article" date="2023" name="Elife">
        <title>Identification of key yeast species and microbe-microbe interactions impacting larval growth of Drosophila in the wild.</title>
        <authorList>
            <person name="Mure A."/>
            <person name="Sugiura Y."/>
            <person name="Maeda R."/>
            <person name="Honda K."/>
            <person name="Sakurai N."/>
            <person name="Takahashi Y."/>
            <person name="Watada M."/>
            <person name="Katoh T."/>
            <person name="Gotoh A."/>
            <person name="Gotoh Y."/>
            <person name="Taniguchi I."/>
            <person name="Nakamura K."/>
            <person name="Hayashi T."/>
            <person name="Katayama T."/>
            <person name="Uemura T."/>
            <person name="Hattori Y."/>
        </authorList>
    </citation>
    <scope>NUCLEOTIDE SEQUENCE [LARGE SCALE GENOMIC DNA]</scope>
    <source>
        <strain evidence="10 11">SC-9</strain>
    </source>
</reference>
<dbReference type="PANTHER" id="PTHR13085">
    <property type="entry name" value="MICROSOMAL SIGNAL PEPTIDASE 25 KDA SUBUNIT"/>
    <property type="match status" value="1"/>
</dbReference>
<comment type="subcellular location">
    <subcellularLocation>
        <location evidence="1">Endoplasmic reticulum membrane</location>
        <topology evidence="1">Multi-pass membrane protein</topology>
    </subcellularLocation>
</comment>
<comment type="function">
    <text evidence="8">Component of the signal peptidase complex (SPC) which catalyzes the cleavage of N-terminal signal sequences from nascent proteins as they are translocated into the lumen of the endoplasmic reticulum. Enhances the enzymatic activity of SPC and facilitates the interactions between different components of the translocation site.</text>
</comment>
<comment type="similarity">
    <text evidence="2">Belongs to the SPCS2 family.</text>
</comment>
<dbReference type="GO" id="GO:0005787">
    <property type="term" value="C:signal peptidase complex"/>
    <property type="evidence" value="ECO:0007669"/>
    <property type="project" value="InterPro"/>
</dbReference>
<dbReference type="GeneID" id="90072751"/>
<feature type="transmembrane region" description="Helical" evidence="9">
    <location>
        <begin position="53"/>
        <end position="71"/>
    </location>
</feature>
<dbReference type="Pfam" id="PF06703">
    <property type="entry name" value="SPC25"/>
    <property type="match status" value="1"/>
</dbReference>